<dbReference type="AlphaFoldDB" id="A0A380HAY2"/>
<dbReference type="RefSeq" id="WP_115313838.1">
    <property type="nucleotide sequence ID" value="NZ_CP066042.1"/>
</dbReference>
<feature type="transmembrane region" description="Helical" evidence="1">
    <location>
        <begin position="54"/>
        <end position="74"/>
    </location>
</feature>
<feature type="transmembrane region" description="Helical" evidence="1">
    <location>
        <begin position="148"/>
        <end position="168"/>
    </location>
</feature>
<accession>A0A380HAY2</accession>
<gene>
    <name evidence="2" type="ORF">NCTC11807_02268</name>
</gene>
<feature type="transmembrane region" description="Helical" evidence="1">
    <location>
        <begin position="114"/>
        <end position="136"/>
    </location>
</feature>
<feature type="transmembrane region" description="Helical" evidence="1">
    <location>
        <begin position="86"/>
        <end position="102"/>
    </location>
</feature>
<feature type="transmembrane region" description="Helical" evidence="1">
    <location>
        <begin position="174"/>
        <end position="195"/>
    </location>
</feature>
<evidence type="ECO:0000313" key="2">
    <source>
        <dbReference type="EMBL" id="SUM73669.1"/>
    </source>
</evidence>
<keyword evidence="3" id="KW-1185">Reference proteome</keyword>
<sequence length="198" mass="22877">MIIFILINIAVVMLIIGLDLYRHHFKQLKFSSILLAISINSVIDIFVIDKFNFITLFTIILFTVWAILQIYLDIKLYPFIITEQKFIGAIFAILISISQFITDSSSTQSVYMSIPYLSPAIFILGAILVFIGTFNIAEVERLSLLRKIKRPITTGSIIIILSLILMMILTPFWYVFVIIYFLFIAFILWQGIFFVKNK</sequence>
<dbReference type="GeneID" id="63935792"/>
<name>A0A380HAY2_9STAP</name>
<protein>
    <submittedName>
        <fullName evidence="2">Uncharacterized protein</fullName>
    </submittedName>
</protein>
<evidence type="ECO:0000256" key="1">
    <source>
        <dbReference type="SAM" id="Phobius"/>
    </source>
</evidence>
<keyword evidence="1" id="KW-0812">Transmembrane</keyword>
<dbReference type="EMBL" id="UHDZ01000001">
    <property type="protein sequence ID" value="SUM73669.1"/>
    <property type="molecule type" value="Genomic_DNA"/>
</dbReference>
<evidence type="ECO:0000313" key="3">
    <source>
        <dbReference type="Proteomes" id="UP000255425"/>
    </source>
</evidence>
<keyword evidence="1" id="KW-0472">Membrane</keyword>
<feature type="transmembrane region" description="Helical" evidence="1">
    <location>
        <begin position="6"/>
        <end position="21"/>
    </location>
</feature>
<dbReference type="Proteomes" id="UP000255425">
    <property type="component" value="Unassembled WGS sequence"/>
</dbReference>
<reference evidence="2 3" key="1">
    <citation type="submission" date="2018-06" db="EMBL/GenBank/DDBJ databases">
        <authorList>
            <consortium name="Pathogen Informatics"/>
            <person name="Doyle S."/>
        </authorList>
    </citation>
    <scope>NUCLEOTIDE SEQUENCE [LARGE SCALE GENOMIC DNA]</scope>
    <source>
        <strain evidence="2 3">NCTC11807</strain>
    </source>
</reference>
<keyword evidence="1" id="KW-1133">Transmembrane helix</keyword>
<organism evidence="2 3">
    <name type="scientific">Staphylococcus saccharolyticus</name>
    <dbReference type="NCBI Taxonomy" id="33028"/>
    <lineage>
        <taxon>Bacteria</taxon>
        <taxon>Bacillati</taxon>
        <taxon>Bacillota</taxon>
        <taxon>Bacilli</taxon>
        <taxon>Bacillales</taxon>
        <taxon>Staphylococcaceae</taxon>
        <taxon>Staphylococcus</taxon>
    </lineage>
</organism>
<proteinExistence type="predicted"/>